<evidence type="ECO:0000313" key="13">
    <source>
        <dbReference type="Proteomes" id="UP000838412"/>
    </source>
</evidence>
<dbReference type="PANTHER" id="PTHR11848">
    <property type="entry name" value="TGF-BETA FAMILY"/>
    <property type="match status" value="1"/>
</dbReference>
<evidence type="ECO:0000256" key="2">
    <source>
        <dbReference type="ARBA" id="ARBA00006656"/>
    </source>
</evidence>
<evidence type="ECO:0000256" key="3">
    <source>
        <dbReference type="ARBA" id="ARBA00022525"/>
    </source>
</evidence>
<gene>
    <name evidence="12" type="primary">BMP2</name>
    <name evidence="12" type="ORF">BLAG_LOCUS21536</name>
</gene>
<feature type="region of interest" description="Disordered" evidence="9">
    <location>
        <begin position="281"/>
        <end position="480"/>
    </location>
</feature>
<feature type="region of interest" description="Disordered" evidence="9">
    <location>
        <begin position="494"/>
        <end position="549"/>
    </location>
</feature>
<reference evidence="12" key="1">
    <citation type="submission" date="2022-01" db="EMBL/GenBank/DDBJ databases">
        <authorList>
            <person name="Braso-Vives M."/>
        </authorList>
    </citation>
    <scope>NUCLEOTIDE SEQUENCE</scope>
</reference>
<dbReference type="InterPro" id="IPR029034">
    <property type="entry name" value="Cystine-knot_cytokine"/>
</dbReference>
<feature type="compositionally biased region" description="Basic and acidic residues" evidence="9">
    <location>
        <begin position="426"/>
        <end position="438"/>
    </location>
</feature>
<evidence type="ECO:0000256" key="9">
    <source>
        <dbReference type="SAM" id="MobiDB-lite"/>
    </source>
</evidence>
<dbReference type="InterPro" id="IPR001111">
    <property type="entry name" value="TGF-b_propeptide"/>
</dbReference>
<dbReference type="GO" id="GO:0005125">
    <property type="term" value="F:cytokine activity"/>
    <property type="evidence" value="ECO:0007669"/>
    <property type="project" value="TreeGrafter"/>
</dbReference>
<dbReference type="SUPFAM" id="SSF57501">
    <property type="entry name" value="Cystine-knot cytokines"/>
    <property type="match status" value="1"/>
</dbReference>
<dbReference type="Proteomes" id="UP000838412">
    <property type="component" value="Chromosome 6"/>
</dbReference>
<dbReference type="SMART" id="SM00204">
    <property type="entry name" value="TGFB"/>
    <property type="match status" value="1"/>
</dbReference>
<evidence type="ECO:0000259" key="11">
    <source>
        <dbReference type="PROSITE" id="PS51362"/>
    </source>
</evidence>
<evidence type="ECO:0000313" key="12">
    <source>
        <dbReference type="EMBL" id="CAH1268709.1"/>
    </source>
</evidence>
<dbReference type="FunFam" id="2.10.90.10:FF:000001">
    <property type="entry name" value="Bone morphogenetic protein 4"/>
    <property type="match status" value="1"/>
</dbReference>
<dbReference type="PANTHER" id="PTHR11848:SF308">
    <property type="entry name" value="BMP-LIKE PROTEIN UNC-129"/>
    <property type="match status" value="1"/>
</dbReference>
<evidence type="ECO:0000256" key="10">
    <source>
        <dbReference type="SAM" id="SignalP"/>
    </source>
</evidence>
<comment type="similarity">
    <text evidence="2 8">Belongs to the TGF-beta family.</text>
</comment>
<dbReference type="GO" id="GO:0008083">
    <property type="term" value="F:growth factor activity"/>
    <property type="evidence" value="ECO:0007669"/>
    <property type="project" value="UniProtKB-KW"/>
</dbReference>
<dbReference type="Gene3D" id="2.10.90.10">
    <property type="entry name" value="Cystine-knot cytokines"/>
    <property type="match status" value="1"/>
</dbReference>
<evidence type="ECO:0000256" key="7">
    <source>
        <dbReference type="ARBA" id="ARBA00023180"/>
    </source>
</evidence>
<comment type="subcellular location">
    <subcellularLocation>
        <location evidence="1">Secreted</location>
    </subcellularLocation>
</comment>
<feature type="region of interest" description="Disordered" evidence="9">
    <location>
        <begin position="26"/>
        <end position="78"/>
    </location>
</feature>
<keyword evidence="13" id="KW-1185">Reference proteome</keyword>
<evidence type="ECO:0000256" key="8">
    <source>
        <dbReference type="RuleBase" id="RU000354"/>
    </source>
</evidence>
<dbReference type="InterPro" id="IPR015615">
    <property type="entry name" value="TGF-beta-rel"/>
</dbReference>
<feature type="compositionally biased region" description="Basic residues" evidence="9">
    <location>
        <begin position="520"/>
        <end position="540"/>
    </location>
</feature>
<dbReference type="Pfam" id="PF00019">
    <property type="entry name" value="TGF_beta"/>
    <property type="match status" value="1"/>
</dbReference>
<sequence length="654" mass="71008">MSVICAGFLFWSVLSVLCQDVGGVHGNQDSGQPSDRPLPPVRPVVHPDPRTEPETDRRRPRDPLLSPVRHAGRTEPRADPSFMARLFHHLSGDMGARKVGPAPHGATTIRFYRSQEADGPFHLRHESGSLAISFNVSSLQDAAVVTSAQLRVFRRAQTSWTKTTSSSCRLYVFRTYPDDVKVRQPVSRRRFHSNSSGWEVFNITQWFSRLQGQDRTLQLVVKVKCRRGGNGAALVGPRNDTHHPSLVLYIRESKDSNTSEPPASLPVTELPAFPYTKPAELPGPRGFPNIGPAELPGPRGFPNIGPAELPGPRGFPNIGPAATKHGSPAATRDDSPAVDTRQGSPAVETPHGSPGPETPHGSPVPETPHGSPVPETRHDASAVETRHGSLAAMRQGSPVLETPQGSPADRRHVSHAETPHGSPGPETRHDTSAVETRHGSLAAMRHGSPVLETPQGSPADRRHVSHAETPLGSPGIETRHDTAAVETRHGSLAAMRHGSHAQTPHGSPGIETPLGSAAVRQRRRAILGRTGCRPRHSIRPRHADNSYPRRPCKTCKRHGLYVDFEDLGWDWIIAPVGYTAYYCKGQCPAIMGQHLRPTNHAVVQNILGTLDARVPPAKCVPAALRPISVLHYEDNGSIVYKEYPDMVAMSCACR</sequence>
<feature type="domain" description="TGF-beta family profile" evidence="11">
    <location>
        <begin position="533"/>
        <end position="654"/>
    </location>
</feature>
<organism evidence="12 13">
    <name type="scientific">Branchiostoma lanceolatum</name>
    <name type="common">Common lancelet</name>
    <name type="synonym">Amphioxus lanceolatum</name>
    <dbReference type="NCBI Taxonomy" id="7740"/>
    <lineage>
        <taxon>Eukaryota</taxon>
        <taxon>Metazoa</taxon>
        <taxon>Chordata</taxon>
        <taxon>Cephalochordata</taxon>
        <taxon>Leptocardii</taxon>
        <taxon>Amphioxiformes</taxon>
        <taxon>Branchiostomatidae</taxon>
        <taxon>Branchiostoma</taxon>
    </lineage>
</organism>
<dbReference type="EMBL" id="OV696691">
    <property type="protein sequence ID" value="CAH1268709.1"/>
    <property type="molecule type" value="Genomic_DNA"/>
</dbReference>
<keyword evidence="4 10" id="KW-0732">Signal</keyword>
<dbReference type="AlphaFoldDB" id="A0A8K0A6H6"/>
<feature type="compositionally biased region" description="Basic and acidic residues" evidence="9">
    <location>
        <begin position="375"/>
        <end position="387"/>
    </location>
</feature>
<evidence type="ECO:0000256" key="1">
    <source>
        <dbReference type="ARBA" id="ARBA00004613"/>
    </source>
</evidence>
<keyword evidence="7" id="KW-0325">Glycoprotein</keyword>
<feature type="compositionally biased region" description="Basic and acidic residues" evidence="9">
    <location>
        <begin position="45"/>
        <end position="62"/>
    </location>
</feature>
<feature type="signal peptide" evidence="10">
    <location>
        <begin position="1"/>
        <end position="26"/>
    </location>
</feature>
<dbReference type="OrthoDB" id="6427922at2759"/>
<dbReference type="InterPro" id="IPR001839">
    <property type="entry name" value="TGF-b_C"/>
</dbReference>
<name>A0A8K0A6H6_BRALA</name>
<protein>
    <submittedName>
        <fullName evidence="12">BMP2 protein</fullName>
    </submittedName>
</protein>
<evidence type="ECO:0000256" key="5">
    <source>
        <dbReference type="ARBA" id="ARBA00023030"/>
    </source>
</evidence>
<proteinExistence type="inferred from homology"/>
<keyword evidence="3" id="KW-0964">Secreted</keyword>
<feature type="chain" id="PRO_5035450719" evidence="10">
    <location>
        <begin position="27"/>
        <end position="654"/>
    </location>
</feature>
<dbReference type="InterPro" id="IPR017948">
    <property type="entry name" value="TGFb_CS"/>
</dbReference>
<dbReference type="PROSITE" id="PS51362">
    <property type="entry name" value="TGF_BETA_2"/>
    <property type="match status" value="1"/>
</dbReference>
<dbReference type="Pfam" id="PF00688">
    <property type="entry name" value="TGFb_propeptide"/>
    <property type="match status" value="1"/>
</dbReference>
<dbReference type="PROSITE" id="PS00250">
    <property type="entry name" value="TGF_BETA_1"/>
    <property type="match status" value="1"/>
</dbReference>
<evidence type="ECO:0000256" key="4">
    <source>
        <dbReference type="ARBA" id="ARBA00022729"/>
    </source>
</evidence>
<feature type="compositionally biased region" description="Basic and acidic residues" evidence="9">
    <location>
        <begin position="408"/>
        <end position="418"/>
    </location>
</feature>
<accession>A0A8K0A6H6</accession>
<dbReference type="Gene3D" id="2.60.120.970">
    <property type="match status" value="1"/>
</dbReference>
<dbReference type="GO" id="GO:0005615">
    <property type="term" value="C:extracellular space"/>
    <property type="evidence" value="ECO:0007669"/>
    <property type="project" value="TreeGrafter"/>
</dbReference>
<evidence type="ECO:0000256" key="6">
    <source>
        <dbReference type="ARBA" id="ARBA00023157"/>
    </source>
</evidence>
<keyword evidence="6" id="KW-1015">Disulfide bond</keyword>
<keyword evidence="5 8" id="KW-0339">Growth factor</keyword>